<dbReference type="Pfam" id="PF24072">
    <property type="entry name" value="T7_gp14"/>
    <property type="match status" value="1"/>
</dbReference>
<dbReference type="EMBL" id="LAZR01027587">
    <property type="protein sequence ID" value="KKL65277.1"/>
    <property type="molecule type" value="Genomic_DNA"/>
</dbReference>
<name>A0A0F9GQC6_9ZZZZ</name>
<organism evidence="1">
    <name type="scientific">marine sediment metagenome</name>
    <dbReference type="NCBI Taxonomy" id="412755"/>
    <lineage>
        <taxon>unclassified sequences</taxon>
        <taxon>metagenomes</taxon>
        <taxon>ecological metagenomes</taxon>
    </lineage>
</organism>
<protein>
    <submittedName>
        <fullName evidence="1">Uncharacterized protein</fullName>
    </submittedName>
</protein>
<proteinExistence type="predicted"/>
<sequence>MAQALLIASVVIGAAGTAISAITQANALRGQARARQIEGEQELLSSKRQLRQELGQAAVSVGASGLLGSSFANVFESQAIEDAEFLGRIKQRTDFDVANLKRQATITLITGLTSAAASAAGGVAGARLDQAQLKAAELAATREAIARGRQTNVFSPTSPPGLSGSRISTRATFF</sequence>
<evidence type="ECO:0000313" key="1">
    <source>
        <dbReference type="EMBL" id="KKL65277.1"/>
    </source>
</evidence>
<accession>A0A0F9GQC6</accession>
<gene>
    <name evidence="1" type="ORF">LCGC14_2156580</name>
</gene>
<comment type="caution">
    <text evidence="1">The sequence shown here is derived from an EMBL/GenBank/DDBJ whole genome shotgun (WGS) entry which is preliminary data.</text>
</comment>
<reference evidence="1" key="1">
    <citation type="journal article" date="2015" name="Nature">
        <title>Complex archaea that bridge the gap between prokaryotes and eukaryotes.</title>
        <authorList>
            <person name="Spang A."/>
            <person name="Saw J.H."/>
            <person name="Jorgensen S.L."/>
            <person name="Zaremba-Niedzwiedzka K."/>
            <person name="Martijn J."/>
            <person name="Lind A.E."/>
            <person name="van Eijk R."/>
            <person name="Schleper C."/>
            <person name="Guy L."/>
            <person name="Ettema T.J."/>
        </authorList>
    </citation>
    <scope>NUCLEOTIDE SEQUENCE</scope>
</reference>
<dbReference type="InterPro" id="IPR038996">
    <property type="entry name" value="Gp14"/>
</dbReference>
<dbReference type="AlphaFoldDB" id="A0A0F9GQC6"/>